<dbReference type="Proteomes" id="UP000502298">
    <property type="component" value="Chromosome"/>
</dbReference>
<evidence type="ECO:0000313" key="4">
    <source>
        <dbReference type="Proteomes" id="UP000502298"/>
    </source>
</evidence>
<accession>A0A6H2EKT7</accession>
<dbReference type="KEGG" id="arca:HC352_01330"/>
<reference evidence="3 4" key="1">
    <citation type="submission" date="2020-03" db="EMBL/GenBank/DDBJ databases">
        <title>Complete genome of Arcanobacterium buesumensis sp. nov. strain 2701.</title>
        <authorList>
            <person name="Borowiak M."/>
            <person name="Alssahen M."/>
            <person name="Laemmler C."/>
            <person name="Malorny B."/>
            <person name="Hassan A."/>
            <person name="Prenger-Berninghoff E."/>
            <person name="Ploetz M."/>
            <person name="Abdulmawjood A."/>
        </authorList>
    </citation>
    <scope>NUCLEOTIDE SEQUENCE [LARGE SCALE GENOMIC DNA]</scope>
    <source>
        <strain evidence="3 4">2701</strain>
    </source>
</reference>
<keyword evidence="2" id="KW-1133">Transmembrane helix</keyword>
<gene>
    <name evidence="3" type="ORF">HC352_01330</name>
</gene>
<protein>
    <submittedName>
        <fullName evidence="3">Uncharacterized protein</fullName>
    </submittedName>
</protein>
<dbReference type="EMBL" id="CP050804">
    <property type="protein sequence ID" value="QJC21292.1"/>
    <property type="molecule type" value="Genomic_DNA"/>
</dbReference>
<feature type="transmembrane region" description="Helical" evidence="2">
    <location>
        <begin position="121"/>
        <end position="143"/>
    </location>
</feature>
<keyword evidence="2" id="KW-0812">Transmembrane</keyword>
<feature type="compositionally biased region" description="Basic residues" evidence="1">
    <location>
        <begin position="7"/>
        <end position="20"/>
    </location>
</feature>
<evidence type="ECO:0000256" key="2">
    <source>
        <dbReference type="SAM" id="Phobius"/>
    </source>
</evidence>
<keyword evidence="4" id="KW-1185">Reference proteome</keyword>
<evidence type="ECO:0000256" key="1">
    <source>
        <dbReference type="SAM" id="MobiDB-lite"/>
    </source>
</evidence>
<organism evidence="3 4">
    <name type="scientific">Arcanobacterium buesumense</name>
    <dbReference type="NCBI Taxonomy" id="2722751"/>
    <lineage>
        <taxon>Bacteria</taxon>
        <taxon>Bacillati</taxon>
        <taxon>Actinomycetota</taxon>
        <taxon>Actinomycetes</taxon>
        <taxon>Actinomycetales</taxon>
        <taxon>Actinomycetaceae</taxon>
        <taxon>Arcanobacterium</taxon>
    </lineage>
</organism>
<name>A0A6H2EKT7_9ACTO</name>
<dbReference type="RefSeq" id="WP_168917234.1">
    <property type="nucleotide sequence ID" value="NZ_CP050804.1"/>
</dbReference>
<keyword evidence="2" id="KW-0472">Membrane</keyword>
<feature type="region of interest" description="Disordered" evidence="1">
    <location>
        <begin position="1"/>
        <end position="103"/>
    </location>
</feature>
<dbReference type="AlphaFoldDB" id="A0A6H2EKT7"/>
<evidence type="ECO:0000313" key="3">
    <source>
        <dbReference type="EMBL" id="QJC21292.1"/>
    </source>
</evidence>
<feature type="compositionally biased region" description="Basic and acidic residues" evidence="1">
    <location>
        <begin position="47"/>
        <end position="72"/>
    </location>
</feature>
<sequence length="300" mass="32709">MNNKRGSGSRHPRQGGRPAHRPLSAQSVSRSVGARNARPRPKSASAARDEHVSRARKEQASRVKRVAPDQRRRSVPPHSQSATHRDQRARRAPSPAMRREIAARNKARRAAIIRRRRMMKLVSWVVIGVGLIVAVMWLIGFSLKKIEEHATPPDPAVALEPVPCQIDQLSAKLSSQGRTAGQPVNVAVTMKNTRGKVPCVMETSAKDFTLTLKTGKATVFDSRACEAGISAPRLLLSKDMETTQTFTWNGMYSGQVCSTAGPAAPGTYVAHVKYMGEELTAKGYVFELQAPPAPEAKPAE</sequence>
<proteinExistence type="predicted"/>